<reference evidence="1 2" key="1">
    <citation type="submission" date="2017-08" db="EMBL/GenBank/DDBJ databases">
        <title>Infants hospitalized years apart are colonized by the same room-sourced microbial strains.</title>
        <authorList>
            <person name="Brooks B."/>
            <person name="Olm M.R."/>
            <person name="Firek B.A."/>
            <person name="Baker R."/>
            <person name="Thomas B.C."/>
            <person name="Morowitz M.J."/>
            <person name="Banfield J.F."/>
        </authorList>
    </citation>
    <scope>NUCLEOTIDE SEQUENCE [LARGE SCALE GENOMIC DNA]</scope>
    <source>
        <strain evidence="1">S2_005_003_R2_42</strain>
    </source>
</reference>
<protein>
    <submittedName>
        <fullName evidence="1">Calcium-binding protein</fullName>
    </submittedName>
</protein>
<comment type="caution">
    <text evidence="1">The sequence shown here is derived from an EMBL/GenBank/DDBJ whole genome shotgun (WGS) entry which is preliminary data.</text>
</comment>
<gene>
    <name evidence="1" type="ORF">DI564_04020</name>
</gene>
<sequence>MIPAQSDLAGQVMSQLSPADLGAIARRLGVGEEHAGAAVEQALPLLLGGLARNAASDEGAGALFGAVRRDHQDLDLGSVLGSVLGGGGAGGGILGHIFGSRQPQAAQGLGQASGLGTDNAAQLLAMLAPLVMAAIGRMTREQGLDAGGLGGLLGQQAPQAAQRSGTGGLVSAVLDRNGDGEVDLGELLQAGSGLLGAFGRR</sequence>
<organism evidence="1 2">
    <name type="scientific">Rhodanobacter denitrificans</name>
    <dbReference type="NCBI Taxonomy" id="666685"/>
    <lineage>
        <taxon>Bacteria</taxon>
        <taxon>Pseudomonadati</taxon>
        <taxon>Pseudomonadota</taxon>
        <taxon>Gammaproteobacteria</taxon>
        <taxon>Lysobacterales</taxon>
        <taxon>Rhodanobacteraceae</taxon>
        <taxon>Rhodanobacter</taxon>
    </lineage>
</organism>
<dbReference type="PROSITE" id="PS00018">
    <property type="entry name" value="EF_HAND_1"/>
    <property type="match status" value="1"/>
</dbReference>
<dbReference type="InterPro" id="IPR009282">
    <property type="entry name" value="DUF937"/>
</dbReference>
<dbReference type="Proteomes" id="UP000249046">
    <property type="component" value="Unassembled WGS sequence"/>
</dbReference>
<evidence type="ECO:0000313" key="2">
    <source>
        <dbReference type="Proteomes" id="UP000249046"/>
    </source>
</evidence>
<dbReference type="EMBL" id="QFPO01000003">
    <property type="protein sequence ID" value="PZQ18798.1"/>
    <property type="molecule type" value="Genomic_DNA"/>
</dbReference>
<accession>A0A2W5KTR5</accession>
<dbReference type="AlphaFoldDB" id="A0A2W5KTR5"/>
<dbReference type="InterPro" id="IPR018247">
    <property type="entry name" value="EF_Hand_1_Ca_BS"/>
</dbReference>
<dbReference type="Pfam" id="PF06078">
    <property type="entry name" value="DUF937"/>
    <property type="match status" value="1"/>
</dbReference>
<name>A0A2W5KTR5_9GAMM</name>
<proteinExistence type="predicted"/>
<evidence type="ECO:0000313" key="1">
    <source>
        <dbReference type="EMBL" id="PZQ18798.1"/>
    </source>
</evidence>